<name>A0A1E4RR18_9ASCO</name>
<dbReference type="EMBL" id="KV454538">
    <property type="protein sequence ID" value="ODV69697.1"/>
    <property type="molecule type" value="Genomic_DNA"/>
</dbReference>
<evidence type="ECO:0000313" key="2">
    <source>
        <dbReference type="Proteomes" id="UP000095085"/>
    </source>
</evidence>
<protein>
    <recommendedName>
        <fullName evidence="3">C2H2-type domain-containing protein</fullName>
    </recommendedName>
</protein>
<feature type="non-terminal residue" evidence="1">
    <location>
        <position position="1"/>
    </location>
</feature>
<dbReference type="Proteomes" id="UP000095085">
    <property type="component" value="Unassembled WGS sequence"/>
</dbReference>
<reference evidence="2" key="1">
    <citation type="submission" date="2016-05" db="EMBL/GenBank/DDBJ databases">
        <title>Comparative genomics of biotechnologically important yeasts.</title>
        <authorList>
            <consortium name="DOE Joint Genome Institute"/>
            <person name="Riley R."/>
            <person name="Haridas S."/>
            <person name="Wolfe K.H."/>
            <person name="Lopes M.R."/>
            <person name="Hittinger C.T."/>
            <person name="Goker M."/>
            <person name="Salamov A."/>
            <person name="Wisecaver J."/>
            <person name="Long T.M."/>
            <person name="Aerts A.L."/>
            <person name="Barry K."/>
            <person name="Choi C."/>
            <person name="Clum A."/>
            <person name="Coughlan A.Y."/>
            <person name="Deshpande S."/>
            <person name="Douglass A.P."/>
            <person name="Hanson S.J."/>
            <person name="Klenk H.-P."/>
            <person name="Labutti K."/>
            <person name="Lapidus A."/>
            <person name="Lindquist E."/>
            <person name="Lipzen A."/>
            <person name="Meier-Kolthoff J.P."/>
            <person name="Ohm R.A."/>
            <person name="Otillar R.P."/>
            <person name="Pangilinan J."/>
            <person name="Peng Y."/>
            <person name="Rokas A."/>
            <person name="Rosa C.A."/>
            <person name="Scheuner C."/>
            <person name="Sibirny A.A."/>
            <person name="Slot J.C."/>
            <person name="Stielow J.B."/>
            <person name="Sun H."/>
            <person name="Kurtzman C.P."/>
            <person name="Blackwell M."/>
            <person name="Grigoriev I.V."/>
            <person name="Jeffries T.W."/>
        </authorList>
    </citation>
    <scope>NUCLEOTIDE SEQUENCE [LARGE SCALE GENOMIC DNA]</scope>
    <source>
        <strain evidence="2">NRRL Y-1933</strain>
    </source>
</reference>
<accession>A0A1E4RR18</accession>
<keyword evidence="2" id="KW-1185">Reference proteome</keyword>
<dbReference type="AlphaFoldDB" id="A0A1E4RR18"/>
<organism evidence="1 2">
    <name type="scientific">Hyphopichia burtonii NRRL Y-1933</name>
    <dbReference type="NCBI Taxonomy" id="984485"/>
    <lineage>
        <taxon>Eukaryota</taxon>
        <taxon>Fungi</taxon>
        <taxon>Dikarya</taxon>
        <taxon>Ascomycota</taxon>
        <taxon>Saccharomycotina</taxon>
        <taxon>Pichiomycetes</taxon>
        <taxon>Debaryomycetaceae</taxon>
        <taxon>Hyphopichia</taxon>
    </lineage>
</organism>
<evidence type="ECO:0008006" key="3">
    <source>
        <dbReference type="Google" id="ProtNLM"/>
    </source>
</evidence>
<dbReference type="STRING" id="984485.A0A1E4RR18"/>
<evidence type="ECO:0000313" key="1">
    <source>
        <dbReference type="EMBL" id="ODV69697.1"/>
    </source>
</evidence>
<dbReference type="GeneID" id="30998512"/>
<feature type="non-terminal residue" evidence="1">
    <location>
        <position position="110"/>
    </location>
</feature>
<dbReference type="OrthoDB" id="4091477at2759"/>
<gene>
    <name evidence="1" type="ORF">HYPBUDRAFT_96106</name>
</gene>
<sequence>VCVVCDKYISRDMKRHMRIHNEIGRFQCVFPKSMCKHKTGYFNRPYDYKKHLLHLHFNFDDPKGKSAHTLGDKLPVPGTCAACGLRFVAGTWLDQHILTNDLQKRCRYVE</sequence>
<dbReference type="RefSeq" id="XP_020078764.1">
    <property type="nucleotide sequence ID" value="XM_020223963.1"/>
</dbReference>
<proteinExistence type="predicted"/>